<dbReference type="PROSITE" id="PS51918">
    <property type="entry name" value="RADICAL_SAM"/>
    <property type="match status" value="1"/>
</dbReference>
<feature type="binding site" evidence="11">
    <location>
        <position position="182"/>
    </location>
    <ligand>
        <name>[4Fe-4S] cluster</name>
        <dbReference type="ChEBI" id="CHEBI:49883"/>
        <label>2</label>
        <note>4Fe-4S-S-AdoMet</note>
    </ligand>
</feature>
<evidence type="ECO:0000313" key="16">
    <source>
        <dbReference type="Proteomes" id="UP000199520"/>
    </source>
</evidence>
<dbReference type="InterPro" id="IPR006638">
    <property type="entry name" value="Elp3/MiaA/NifB-like_rSAM"/>
</dbReference>
<sequence length="458" mass="52191">MSKPDQYNVEVTSNDMKDSNVKYFTTYTYGCQMNHHDSERLAGQLKSIGYEYTESLEEASFILINTCCVRESAEKKIYGKIGELKNLKVSNPNLIIAIAGCMAQKDKEKIFKKAPHIDLIIGTHNVHQLVEVIKEFEESKDHVLAVWDQAERLAPDVPTIRRGKISAWVPIMYGCNNFCTYCIVPYVRGRERSRPLPDIIEEIHQLGLDGFKEITLLGQNVNSYGNDTNEYGDFADLLKAVDQVETIERVRYMTSHPRDINDKVIDTILNSKKICDHFHLPVQSGSDTILKMMNRGYTTDYYRELVRKIRKAIPHASLTTDIIVGFPGETDELFQETLEFLKEIRFDASYTFLYSKRSGTPAAAMADQVPLAVKKERLQKLMDVQNDISLEINQQFTDTAVTVIVEGPSQRDENRLMGRTTTNKIVLWDKQGTEEVGQLANIKITTAQTWILKGDLID</sequence>
<dbReference type="PROSITE" id="PS51449">
    <property type="entry name" value="MTTASE_N"/>
    <property type="match status" value="1"/>
</dbReference>
<dbReference type="SFLD" id="SFLDG01082">
    <property type="entry name" value="B12-binding_domain_containing"/>
    <property type="match status" value="1"/>
</dbReference>
<organism evidence="15 16">
    <name type="scientific">Pelosinus propionicus DSM 13327</name>
    <dbReference type="NCBI Taxonomy" id="1123291"/>
    <lineage>
        <taxon>Bacteria</taxon>
        <taxon>Bacillati</taxon>
        <taxon>Bacillota</taxon>
        <taxon>Negativicutes</taxon>
        <taxon>Selenomonadales</taxon>
        <taxon>Sporomusaceae</taxon>
        <taxon>Pelosinus</taxon>
    </lineage>
</organism>
<dbReference type="PANTHER" id="PTHR43020:SF2">
    <property type="entry name" value="MITOCHONDRIAL TRNA METHYLTHIOTRANSFERASE CDK5RAP1"/>
    <property type="match status" value="1"/>
</dbReference>
<dbReference type="InterPro" id="IPR005839">
    <property type="entry name" value="Methylthiotransferase"/>
</dbReference>
<evidence type="ECO:0000256" key="5">
    <source>
        <dbReference type="ARBA" id="ARBA00022691"/>
    </source>
</evidence>
<dbReference type="Gene3D" id="3.80.30.20">
    <property type="entry name" value="tm_1862 like domain"/>
    <property type="match status" value="1"/>
</dbReference>
<dbReference type="InterPro" id="IPR013848">
    <property type="entry name" value="Methylthiotransferase_N"/>
</dbReference>
<evidence type="ECO:0000259" key="12">
    <source>
        <dbReference type="PROSITE" id="PS50926"/>
    </source>
</evidence>
<dbReference type="EMBL" id="FOTS01000003">
    <property type="protein sequence ID" value="SFL39713.1"/>
    <property type="molecule type" value="Genomic_DNA"/>
</dbReference>
<dbReference type="SMART" id="SM00729">
    <property type="entry name" value="Elp3"/>
    <property type="match status" value="1"/>
</dbReference>
<dbReference type="PROSITE" id="PS01278">
    <property type="entry name" value="MTTASE_RADICAL"/>
    <property type="match status" value="1"/>
</dbReference>
<dbReference type="RefSeq" id="WP_090932588.1">
    <property type="nucleotide sequence ID" value="NZ_FOTS01000003.1"/>
</dbReference>
<dbReference type="InterPro" id="IPR023404">
    <property type="entry name" value="rSAM_horseshoe"/>
</dbReference>
<evidence type="ECO:0000256" key="2">
    <source>
        <dbReference type="ARBA" id="ARBA00022485"/>
    </source>
</evidence>
<proteinExistence type="inferred from homology"/>
<dbReference type="GO" id="GO:0035597">
    <property type="term" value="F:tRNA-2-methylthio-N(6)-dimethylallyladenosine(37) synthase activity"/>
    <property type="evidence" value="ECO:0007669"/>
    <property type="project" value="UniProtKB-EC"/>
</dbReference>
<dbReference type="FunFam" id="3.80.30.20:FF:000001">
    <property type="entry name" value="tRNA-2-methylthio-N(6)-dimethylallyladenosine synthase 2"/>
    <property type="match status" value="1"/>
</dbReference>
<comment type="similarity">
    <text evidence="11">Belongs to the methylthiotransferase family. MiaB subfamily.</text>
</comment>
<comment type="cofactor">
    <cofactor evidence="11">
        <name>[4Fe-4S] cluster</name>
        <dbReference type="ChEBI" id="CHEBI:49883"/>
    </cofactor>
    <text evidence="11">Binds 2 [4Fe-4S] clusters. One cluster is coordinated with 3 cysteines and an exchangeable S-adenosyl-L-methionine.</text>
</comment>
<gene>
    <name evidence="11" type="primary">miaB</name>
    <name evidence="15" type="ORF">SAMN04490355_1003123</name>
</gene>
<dbReference type="SFLD" id="SFLDS00029">
    <property type="entry name" value="Radical_SAM"/>
    <property type="match status" value="1"/>
</dbReference>
<dbReference type="PROSITE" id="PS50926">
    <property type="entry name" value="TRAM"/>
    <property type="match status" value="1"/>
</dbReference>
<dbReference type="GO" id="GO:0005829">
    <property type="term" value="C:cytosol"/>
    <property type="evidence" value="ECO:0007669"/>
    <property type="project" value="TreeGrafter"/>
</dbReference>
<dbReference type="Pfam" id="PF01938">
    <property type="entry name" value="TRAM"/>
    <property type="match status" value="1"/>
</dbReference>
<dbReference type="InterPro" id="IPR002792">
    <property type="entry name" value="TRAM_dom"/>
</dbReference>
<dbReference type="InterPro" id="IPR020612">
    <property type="entry name" value="Methylthiotransferase_CS"/>
</dbReference>
<comment type="subunit">
    <text evidence="11">Monomer.</text>
</comment>
<keyword evidence="16" id="KW-1185">Reference proteome</keyword>
<comment type="catalytic activity">
    <reaction evidence="11">
        <text>N(6)-dimethylallyladenosine(37) in tRNA + (sulfur carrier)-SH + AH2 + 2 S-adenosyl-L-methionine = 2-methylsulfanyl-N(6)-dimethylallyladenosine(37) in tRNA + (sulfur carrier)-H + 5'-deoxyadenosine + L-methionine + A + S-adenosyl-L-homocysteine + 2 H(+)</text>
        <dbReference type="Rhea" id="RHEA:37067"/>
        <dbReference type="Rhea" id="RHEA-COMP:10375"/>
        <dbReference type="Rhea" id="RHEA-COMP:10376"/>
        <dbReference type="Rhea" id="RHEA-COMP:14737"/>
        <dbReference type="Rhea" id="RHEA-COMP:14739"/>
        <dbReference type="ChEBI" id="CHEBI:13193"/>
        <dbReference type="ChEBI" id="CHEBI:15378"/>
        <dbReference type="ChEBI" id="CHEBI:17319"/>
        <dbReference type="ChEBI" id="CHEBI:17499"/>
        <dbReference type="ChEBI" id="CHEBI:29917"/>
        <dbReference type="ChEBI" id="CHEBI:57844"/>
        <dbReference type="ChEBI" id="CHEBI:57856"/>
        <dbReference type="ChEBI" id="CHEBI:59789"/>
        <dbReference type="ChEBI" id="CHEBI:64428"/>
        <dbReference type="ChEBI" id="CHEBI:74415"/>
        <dbReference type="ChEBI" id="CHEBI:74417"/>
        <dbReference type="EC" id="2.8.4.3"/>
    </reaction>
</comment>
<accession>A0A1I4HDL6</accession>
<evidence type="ECO:0000256" key="11">
    <source>
        <dbReference type="HAMAP-Rule" id="MF_01864"/>
    </source>
</evidence>
<dbReference type="GO" id="GO:0046872">
    <property type="term" value="F:metal ion binding"/>
    <property type="evidence" value="ECO:0007669"/>
    <property type="project" value="UniProtKB-KW"/>
</dbReference>
<keyword evidence="2 11" id="KW-0004">4Fe-4S</keyword>
<feature type="domain" description="TRAM" evidence="12">
    <location>
        <begin position="394"/>
        <end position="458"/>
    </location>
</feature>
<evidence type="ECO:0000256" key="1">
    <source>
        <dbReference type="ARBA" id="ARBA00003234"/>
    </source>
</evidence>
<comment type="function">
    <text evidence="1 11">Catalyzes the methylthiolation of N6-(dimethylallyl)adenosine (i(6)A), leading to the formation of 2-methylthio-N6-(dimethylallyl)adenosine (ms(2)i(6)A) at position 37 in tRNAs that read codons beginning with uridine.</text>
</comment>
<keyword evidence="6 11" id="KW-0819">tRNA processing</keyword>
<evidence type="ECO:0000256" key="3">
    <source>
        <dbReference type="ARBA" id="ARBA00022490"/>
    </source>
</evidence>
<dbReference type="HAMAP" id="MF_01864">
    <property type="entry name" value="tRNA_metthiotr_MiaB"/>
    <property type="match status" value="1"/>
</dbReference>
<evidence type="ECO:0000256" key="9">
    <source>
        <dbReference type="ARBA" id="ARBA00023014"/>
    </source>
</evidence>
<feature type="binding site" evidence="11">
    <location>
        <position position="67"/>
    </location>
    <ligand>
        <name>[4Fe-4S] cluster</name>
        <dbReference type="ChEBI" id="CHEBI:49883"/>
        <label>1</label>
    </ligand>
</feature>
<evidence type="ECO:0000256" key="4">
    <source>
        <dbReference type="ARBA" id="ARBA00022679"/>
    </source>
</evidence>
<dbReference type="PANTHER" id="PTHR43020">
    <property type="entry name" value="CDK5 REGULATORY SUBUNIT-ASSOCIATED PROTEIN 1"/>
    <property type="match status" value="1"/>
</dbReference>
<keyword evidence="5 11" id="KW-0949">S-adenosyl-L-methionine</keyword>
<reference evidence="16" key="1">
    <citation type="submission" date="2016-10" db="EMBL/GenBank/DDBJ databases">
        <authorList>
            <person name="Varghese N."/>
            <person name="Submissions S."/>
        </authorList>
    </citation>
    <scope>NUCLEOTIDE SEQUENCE [LARGE SCALE GENOMIC DNA]</scope>
    <source>
        <strain evidence="16">DSM 13327</strain>
    </source>
</reference>
<dbReference type="SFLD" id="SFLDF00273">
    <property type="entry name" value="(dimethylallyl)adenosine_tRNA"/>
    <property type="match status" value="1"/>
</dbReference>
<dbReference type="Pfam" id="PF00919">
    <property type="entry name" value="UPF0004"/>
    <property type="match status" value="1"/>
</dbReference>
<dbReference type="InterPro" id="IPR038135">
    <property type="entry name" value="Methylthiotransferase_N_sf"/>
</dbReference>
<dbReference type="AlphaFoldDB" id="A0A1I4HDL6"/>
<dbReference type="Pfam" id="PF04055">
    <property type="entry name" value="Radical_SAM"/>
    <property type="match status" value="1"/>
</dbReference>
<evidence type="ECO:0000256" key="10">
    <source>
        <dbReference type="ARBA" id="ARBA00033765"/>
    </source>
</evidence>
<dbReference type="Proteomes" id="UP000199520">
    <property type="component" value="Unassembled WGS sequence"/>
</dbReference>
<evidence type="ECO:0000259" key="14">
    <source>
        <dbReference type="PROSITE" id="PS51918"/>
    </source>
</evidence>
<dbReference type="EC" id="2.8.4.3" evidence="10 11"/>
<keyword evidence="8 11" id="KW-0408">Iron</keyword>
<evidence type="ECO:0000313" key="15">
    <source>
        <dbReference type="EMBL" id="SFL39713.1"/>
    </source>
</evidence>
<dbReference type="STRING" id="1123291.SAMN04490355_1003123"/>
<dbReference type="InterPro" id="IPR007197">
    <property type="entry name" value="rSAM"/>
</dbReference>
<feature type="domain" description="MTTase N-terminal" evidence="13">
    <location>
        <begin position="22"/>
        <end position="138"/>
    </location>
</feature>
<dbReference type="OrthoDB" id="9805215at2"/>
<feature type="binding site" evidence="11">
    <location>
        <position position="31"/>
    </location>
    <ligand>
        <name>[4Fe-4S] cluster</name>
        <dbReference type="ChEBI" id="CHEBI:49883"/>
        <label>1</label>
    </ligand>
</feature>
<keyword evidence="3 11" id="KW-0963">Cytoplasm</keyword>
<keyword evidence="9 11" id="KW-0411">Iron-sulfur</keyword>
<protein>
    <recommendedName>
        <fullName evidence="10 11">tRNA-2-methylthio-N(6)-dimethylallyladenosine synthase</fullName>
        <ecNumber evidence="10 11">2.8.4.3</ecNumber>
    </recommendedName>
    <alternativeName>
        <fullName evidence="11">(Dimethylallyl)adenosine tRNA methylthiotransferase MiaB</fullName>
    </alternativeName>
    <alternativeName>
        <fullName evidence="11">tRNA-i(6)A37 methylthiotransferase</fullName>
    </alternativeName>
</protein>
<evidence type="ECO:0000256" key="7">
    <source>
        <dbReference type="ARBA" id="ARBA00022723"/>
    </source>
</evidence>
<dbReference type="CDD" id="cd01335">
    <property type="entry name" value="Radical_SAM"/>
    <property type="match status" value="1"/>
</dbReference>
<dbReference type="GO" id="GO:0051539">
    <property type="term" value="F:4 iron, 4 sulfur cluster binding"/>
    <property type="evidence" value="ECO:0007669"/>
    <property type="project" value="UniProtKB-UniRule"/>
</dbReference>
<feature type="binding site" evidence="11">
    <location>
        <position position="101"/>
    </location>
    <ligand>
        <name>[4Fe-4S] cluster</name>
        <dbReference type="ChEBI" id="CHEBI:49883"/>
        <label>1</label>
    </ligand>
</feature>
<dbReference type="FunFam" id="3.40.50.12160:FF:000006">
    <property type="entry name" value="tRNA-2-methylthio-N(6)-dimethylallyladenosine synthase"/>
    <property type="match status" value="1"/>
</dbReference>
<dbReference type="Gene3D" id="3.40.50.12160">
    <property type="entry name" value="Methylthiotransferase, N-terminal domain"/>
    <property type="match status" value="1"/>
</dbReference>
<feature type="domain" description="Radical SAM core" evidence="14">
    <location>
        <begin position="161"/>
        <end position="391"/>
    </location>
</feature>
<dbReference type="NCBIfam" id="TIGR01574">
    <property type="entry name" value="miaB-methiolase"/>
    <property type="match status" value="1"/>
</dbReference>
<dbReference type="SFLD" id="SFLDG01061">
    <property type="entry name" value="methylthiotransferase"/>
    <property type="match status" value="1"/>
</dbReference>
<name>A0A1I4HDL6_9FIRM</name>
<feature type="binding site" evidence="11">
    <location>
        <position position="179"/>
    </location>
    <ligand>
        <name>[4Fe-4S] cluster</name>
        <dbReference type="ChEBI" id="CHEBI:49883"/>
        <label>2</label>
        <note>4Fe-4S-S-AdoMet</note>
    </ligand>
</feature>
<dbReference type="InterPro" id="IPR006463">
    <property type="entry name" value="MiaB_methiolase"/>
</dbReference>
<evidence type="ECO:0000256" key="6">
    <source>
        <dbReference type="ARBA" id="ARBA00022694"/>
    </source>
</evidence>
<comment type="subcellular location">
    <subcellularLocation>
        <location evidence="11">Cytoplasm</location>
    </subcellularLocation>
</comment>
<dbReference type="SUPFAM" id="SSF102114">
    <property type="entry name" value="Radical SAM enzymes"/>
    <property type="match status" value="1"/>
</dbReference>
<dbReference type="NCBIfam" id="TIGR00089">
    <property type="entry name" value="MiaB/RimO family radical SAM methylthiotransferase"/>
    <property type="match status" value="1"/>
</dbReference>
<feature type="binding site" evidence="11">
    <location>
        <position position="175"/>
    </location>
    <ligand>
        <name>[4Fe-4S] cluster</name>
        <dbReference type="ChEBI" id="CHEBI:49883"/>
        <label>2</label>
        <note>4Fe-4S-S-AdoMet</note>
    </ligand>
</feature>
<evidence type="ECO:0000256" key="8">
    <source>
        <dbReference type="ARBA" id="ARBA00023004"/>
    </source>
</evidence>
<keyword evidence="4 11" id="KW-0808">Transferase</keyword>
<dbReference type="InterPro" id="IPR058240">
    <property type="entry name" value="rSAM_sf"/>
</dbReference>
<keyword evidence="7 11" id="KW-0479">Metal-binding</keyword>
<evidence type="ECO:0000259" key="13">
    <source>
        <dbReference type="PROSITE" id="PS51449"/>
    </source>
</evidence>